<feature type="transmembrane region" description="Helical" evidence="1">
    <location>
        <begin position="85"/>
        <end position="107"/>
    </location>
</feature>
<evidence type="ECO:0000313" key="2">
    <source>
        <dbReference type="EMBL" id="GAO14663.1"/>
    </source>
</evidence>
<evidence type="ECO:0000313" key="3">
    <source>
        <dbReference type="Proteomes" id="UP000054053"/>
    </source>
</evidence>
<sequence length="108" mass="11909">MHGMAWEYGELRRGIRMCKLGHYYKAQPFTEQAALGEAESSMGWVLTSFRRGRLNAGHTVLTACLVSVPGVWCLVSGVWCLVSGVWCLVSGVWCLVSGVWCLVSGVWL</sequence>
<feature type="transmembrane region" description="Helical" evidence="1">
    <location>
        <begin position="60"/>
        <end position="79"/>
    </location>
</feature>
<keyword evidence="1" id="KW-0472">Membrane</keyword>
<comment type="caution">
    <text evidence="2">The sequence shown here is derived from an EMBL/GenBank/DDBJ whole genome shotgun (WGS) entry which is preliminary data.</text>
</comment>
<gene>
    <name evidence="2" type="ORF">UVI_02008890</name>
</gene>
<protein>
    <submittedName>
        <fullName evidence="2">Uncharacterized protein</fullName>
    </submittedName>
</protein>
<reference evidence="3" key="1">
    <citation type="journal article" date="2016" name="Genome Announc.">
        <title>Genome sequence of Ustilaginoidea virens IPU010, a rice pathogenic fungus causing false smut.</title>
        <authorList>
            <person name="Kumagai T."/>
            <person name="Ishii T."/>
            <person name="Terai G."/>
            <person name="Umemura M."/>
            <person name="Machida M."/>
            <person name="Asai K."/>
        </authorList>
    </citation>
    <scope>NUCLEOTIDE SEQUENCE [LARGE SCALE GENOMIC DNA]</scope>
    <source>
        <strain evidence="3">IPU010</strain>
    </source>
</reference>
<dbReference type="Proteomes" id="UP000054053">
    <property type="component" value="Unassembled WGS sequence"/>
</dbReference>
<organism evidence="2 3">
    <name type="scientific">Ustilaginoidea virens</name>
    <name type="common">Rice false smut fungus</name>
    <name type="synonym">Villosiclava virens</name>
    <dbReference type="NCBI Taxonomy" id="1159556"/>
    <lineage>
        <taxon>Eukaryota</taxon>
        <taxon>Fungi</taxon>
        <taxon>Dikarya</taxon>
        <taxon>Ascomycota</taxon>
        <taxon>Pezizomycotina</taxon>
        <taxon>Sordariomycetes</taxon>
        <taxon>Hypocreomycetidae</taxon>
        <taxon>Hypocreales</taxon>
        <taxon>Clavicipitaceae</taxon>
        <taxon>Ustilaginoidea</taxon>
    </lineage>
</organism>
<dbReference type="EMBL" id="BBTG02000003">
    <property type="protein sequence ID" value="GAO14663.1"/>
    <property type="molecule type" value="Genomic_DNA"/>
</dbReference>
<keyword evidence="1" id="KW-0812">Transmembrane</keyword>
<name>A0A1B5KUK7_USTVR</name>
<proteinExistence type="predicted"/>
<accession>A0A1B5KUK7</accession>
<dbReference type="AlphaFoldDB" id="A0A1B5KUK7"/>
<evidence type="ECO:0000256" key="1">
    <source>
        <dbReference type="SAM" id="Phobius"/>
    </source>
</evidence>
<keyword evidence="1" id="KW-1133">Transmembrane helix</keyword>